<dbReference type="PANTHER" id="PTHR23511">
    <property type="entry name" value="SYNAPTIC VESICLE GLYCOPROTEIN 2"/>
    <property type="match status" value="1"/>
</dbReference>
<evidence type="ECO:0000256" key="1">
    <source>
        <dbReference type="ARBA" id="ARBA00004141"/>
    </source>
</evidence>
<feature type="transmembrane region" description="Helical" evidence="6">
    <location>
        <begin position="440"/>
        <end position="464"/>
    </location>
</feature>
<dbReference type="GO" id="GO:0016020">
    <property type="term" value="C:membrane"/>
    <property type="evidence" value="ECO:0007669"/>
    <property type="project" value="UniProtKB-SubCell"/>
</dbReference>
<feature type="transmembrane region" description="Helical" evidence="6">
    <location>
        <begin position="180"/>
        <end position="200"/>
    </location>
</feature>
<dbReference type="EMBL" id="CDMY01000350">
    <property type="protein sequence ID" value="CEM04379.1"/>
    <property type="molecule type" value="Genomic_DNA"/>
</dbReference>
<keyword evidence="3 6" id="KW-0812">Transmembrane</keyword>
<feature type="domain" description="Major facilitator superfamily (MFS) profile" evidence="7">
    <location>
        <begin position="23"/>
        <end position="469"/>
    </location>
</feature>
<dbReference type="VEuPathDB" id="CryptoDB:Vbra_216"/>
<sequence>MSVKSSVNEFIEAIGFGLGQIVAILSGGGAYLADGAEVLVLGAINYHLGQDLGLSGVAMAAMVSIIFVGVMCGNLLAGVIGDHYGRKLPILLSYSGTVSCSLVSIMLSSYWLMMVCRFLVGISFGIGVPAWNSLSGEITPIRWRLLAQSISQSLFCFGEIYAASTLWFLDPQLKHADWRILVAVASIPSFLFLFSALLLLTESPHFLYTQNKLSATRDVLMRLAWWNRKDIDVQLLQAPMSPLVRQQSAGVDKTFRQELRSHLKIIFSRKYLFSTLVCCFVCYVVNTGFYGLLYALPLTVPHMEPMGTTPAGAVLGAAMFELLGYPAVFFFDTFCTRIANIASCSLCVGLSLTIFCVAAFLHQTTIALWSVSVAKLFVVAVFVTVYVYVVELYPTICRTMGTALCFTAGRLGAISSPLTFELFRLMVIGEREPSVPGEPHLAFMPFFILIATLNFITACLTAFLPYETKGAPLQAFHEPHEADERQVRRAIGFNGGQTDESRALLGPHFGHLQAAAQQQQQQHADAVIERAG</sequence>
<dbReference type="SUPFAM" id="SSF103473">
    <property type="entry name" value="MFS general substrate transporter"/>
    <property type="match status" value="1"/>
</dbReference>
<evidence type="ECO:0000256" key="4">
    <source>
        <dbReference type="ARBA" id="ARBA00022989"/>
    </source>
</evidence>
<protein>
    <recommendedName>
        <fullName evidence="7">Major facilitator superfamily (MFS) profile domain-containing protein</fullName>
    </recommendedName>
</protein>
<evidence type="ECO:0000259" key="7">
    <source>
        <dbReference type="PROSITE" id="PS50850"/>
    </source>
</evidence>
<feature type="transmembrane region" description="Helical" evidence="6">
    <location>
        <begin position="12"/>
        <end position="33"/>
    </location>
</feature>
<feature type="transmembrane region" description="Helical" evidence="6">
    <location>
        <begin position="313"/>
        <end position="331"/>
    </location>
</feature>
<feature type="transmembrane region" description="Helical" evidence="6">
    <location>
        <begin position="91"/>
        <end position="112"/>
    </location>
</feature>
<dbReference type="STRING" id="1169540.A0A0G4EZW8"/>
<dbReference type="Pfam" id="PF00083">
    <property type="entry name" value="Sugar_tr"/>
    <property type="match status" value="1"/>
</dbReference>
<dbReference type="PhylomeDB" id="A0A0G4EZW8"/>
<name>A0A0G4EZW8_VITBC</name>
<dbReference type="GO" id="GO:0022857">
    <property type="term" value="F:transmembrane transporter activity"/>
    <property type="evidence" value="ECO:0007669"/>
    <property type="project" value="InterPro"/>
</dbReference>
<comment type="subcellular location">
    <subcellularLocation>
        <location evidence="1">Membrane</location>
        <topology evidence="1">Multi-pass membrane protein</topology>
    </subcellularLocation>
</comment>
<dbReference type="InterPro" id="IPR005828">
    <property type="entry name" value="MFS_sugar_transport-like"/>
</dbReference>
<feature type="transmembrane region" description="Helical" evidence="6">
    <location>
        <begin position="53"/>
        <end position="79"/>
    </location>
</feature>
<keyword evidence="4 6" id="KW-1133">Transmembrane helix</keyword>
<dbReference type="PANTHER" id="PTHR23511:SF34">
    <property type="entry name" value="SYNAPTIC VESICLE GLYCOPROTEIN 2"/>
    <property type="match status" value="1"/>
</dbReference>
<dbReference type="InParanoid" id="A0A0G4EZW8"/>
<evidence type="ECO:0000313" key="8">
    <source>
        <dbReference type="EMBL" id="CEM04379.1"/>
    </source>
</evidence>
<keyword evidence="9" id="KW-1185">Reference proteome</keyword>
<evidence type="ECO:0000256" key="6">
    <source>
        <dbReference type="SAM" id="Phobius"/>
    </source>
</evidence>
<feature type="transmembrane region" description="Helical" evidence="6">
    <location>
        <begin position="401"/>
        <end position="420"/>
    </location>
</feature>
<evidence type="ECO:0000313" key="9">
    <source>
        <dbReference type="Proteomes" id="UP000041254"/>
    </source>
</evidence>
<dbReference type="Gene3D" id="1.20.1250.20">
    <property type="entry name" value="MFS general substrate transporter like domains"/>
    <property type="match status" value="1"/>
</dbReference>
<evidence type="ECO:0000256" key="5">
    <source>
        <dbReference type="ARBA" id="ARBA00023136"/>
    </source>
</evidence>
<evidence type="ECO:0000256" key="3">
    <source>
        <dbReference type="ARBA" id="ARBA00022692"/>
    </source>
</evidence>
<dbReference type="InterPro" id="IPR005829">
    <property type="entry name" value="Sugar_transporter_CS"/>
</dbReference>
<feature type="transmembrane region" description="Helical" evidence="6">
    <location>
        <begin position="271"/>
        <end position="293"/>
    </location>
</feature>
<accession>A0A0G4EZW8</accession>
<reference evidence="8 9" key="1">
    <citation type="submission" date="2014-11" db="EMBL/GenBank/DDBJ databases">
        <authorList>
            <person name="Zhu J."/>
            <person name="Qi W."/>
            <person name="Song R."/>
        </authorList>
    </citation>
    <scope>NUCLEOTIDE SEQUENCE [LARGE SCALE GENOMIC DNA]</scope>
</reference>
<dbReference type="OMA" id="RFQIEFH"/>
<dbReference type="AlphaFoldDB" id="A0A0G4EZW8"/>
<proteinExistence type="predicted"/>
<keyword evidence="2" id="KW-0813">Transport</keyword>
<keyword evidence="5 6" id="KW-0472">Membrane</keyword>
<feature type="transmembrane region" description="Helical" evidence="6">
    <location>
        <begin position="338"/>
        <end position="360"/>
    </location>
</feature>
<dbReference type="Proteomes" id="UP000041254">
    <property type="component" value="Unassembled WGS sequence"/>
</dbReference>
<dbReference type="PROSITE" id="PS00217">
    <property type="entry name" value="SUGAR_TRANSPORT_2"/>
    <property type="match status" value="1"/>
</dbReference>
<dbReference type="InterPro" id="IPR036259">
    <property type="entry name" value="MFS_trans_sf"/>
</dbReference>
<gene>
    <name evidence="8" type="ORF">Vbra_216</name>
</gene>
<dbReference type="InterPro" id="IPR020846">
    <property type="entry name" value="MFS_dom"/>
</dbReference>
<dbReference type="PROSITE" id="PS50850">
    <property type="entry name" value="MFS"/>
    <property type="match status" value="1"/>
</dbReference>
<evidence type="ECO:0000256" key="2">
    <source>
        <dbReference type="ARBA" id="ARBA00022448"/>
    </source>
</evidence>
<dbReference type="OrthoDB" id="4139357at2759"/>
<feature type="transmembrane region" description="Helical" evidence="6">
    <location>
        <begin position="366"/>
        <end position="389"/>
    </location>
</feature>
<organism evidence="8 9">
    <name type="scientific">Vitrella brassicaformis (strain CCMP3155)</name>
    <dbReference type="NCBI Taxonomy" id="1169540"/>
    <lineage>
        <taxon>Eukaryota</taxon>
        <taxon>Sar</taxon>
        <taxon>Alveolata</taxon>
        <taxon>Colpodellida</taxon>
        <taxon>Vitrellaceae</taxon>
        <taxon>Vitrella</taxon>
    </lineage>
</organism>